<protein>
    <submittedName>
        <fullName evidence="1">Uncharacterized protein</fullName>
    </submittedName>
</protein>
<name>A0ABV7CP45_9GAMM</name>
<keyword evidence="2" id="KW-1185">Reference proteome</keyword>
<comment type="caution">
    <text evidence="1">The sequence shown here is derived from an EMBL/GenBank/DDBJ whole genome shotgun (WGS) entry which is preliminary data.</text>
</comment>
<dbReference type="Proteomes" id="UP001595453">
    <property type="component" value="Unassembled WGS sequence"/>
</dbReference>
<dbReference type="EMBL" id="JBHRSD010000035">
    <property type="protein sequence ID" value="MFC3034268.1"/>
    <property type="molecule type" value="Genomic_DNA"/>
</dbReference>
<organism evidence="1 2">
    <name type="scientific">Pseudoalteromonas fenneropenaei</name>
    <dbReference type="NCBI Taxonomy" id="1737459"/>
    <lineage>
        <taxon>Bacteria</taxon>
        <taxon>Pseudomonadati</taxon>
        <taxon>Pseudomonadota</taxon>
        <taxon>Gammaproteobacteria</taxon>
        <taxon>Alteromonadales</taxon>
        <taxon>Pseudoalteromonadaceae</taxon>
        <taxon>Pseudoalteromonas</taxon>
    </lineage>
</organism>
<accession>A0ABV7CP45</accession>
<evidence type="ECO:0000313" key="1">
    <source>
        <dbReference type="EMBL" id="MFC3034268.1"/>
    </source>
</evidence>
<sequence length="63" mass="6713">MDCHQYANIAKPTQTAVIAAFNQLKLAGSKAPRSLVAASTSKANADASYASYYSFVFSAHTVR</sequence>
<dbReference type="RefSeq" id="WP_377127243.1">
    <property type="nucleotide sequence ID" value="NZ_JBHRSD010000035.1"/>
</dbReference>
<reference evidence="2" key="1">
    <citation type="journal article" date="2019" name="Int. J. Syst. Evol. Microbiol.">
        <title>The Global Catalogue of Microorganisms (GCM) 10K type strain sequencing project: providing services to taxonomists for standard genome sequencing and annotation.</title>
        <authorList>
            <consortium name="The Broad Institute Genomics Platform"/>
            <consortium name="The Broad Institute Genome Sequencing Center for Infectious Disease"/>
            <person name="Wu L."/>
            <person name="Ma J."/>
        </authorList>
    </citation>
    <scope>NUCLEOTIDE SEQUENCE [LARGE SCALE GENOMIC DNA]</scope>
    <source>
        <strain evidence="2">KCTC 42730</strain>
    </source>
</reference>
<evidence type="ECO:0000313" key="2">
    <source>
        <dbReference type="Proteomes" id="UP001595453"/>
    </source>
</evidence>
<gene>
    <name evidence="1" type="ORF">ACFOEE_17315</name>
</gene>
<proteinExistence type="predicted"/>